<feature type="transmembrane region" description="Helical" evidence="11">
    <location>
        <begin position="247"/>
        <end position="270"/>
    </location>
</feature>
<organism evidence="14 16">
    <name type="scientific">Rhodococcus aetherivorans</name>
    <dbReference type="NCBI Taxonomy" id="191292"/>
    <lineage>
        <taxon>Bacteria</taxon>
        <taxon>Bacillati</taxon>
        <taxon>Actinomycetota</taxon>
        <taxon>Actinomycetes</taxon>
        <taxon>Mycobacteriales</taxon>
        <taxon>Nocardiaceae</taxon>
        <taxon>Rhodococcus</taxon>
    </lineage>
</organism>
<dbReference type="GO" id="GO:0015808">
    <property type="term" value="P:L-alanine transport"/>
    <property type="evidence" value="ECO:0007669"/>
    <property type="project" value="TreeGrafter"/>
</dbReference>
<keyword evidence="5 11" id="KW-0812">Transmembrane</keyword>
<reference evidence="13 15" key="1">
    <citation type="journal article" date="2018" name="Biodegradation">
        <title>1,4-Dioxane degradation characteristics of Rhodococcus aetherivorans JCM 14343.</title>
        <authorList>
            <person name="Inoue D."/>
            <person name="Tsunoda T."/>
            <person name="Yamamoto N."/>
            <person name="Ike M."/>
            <person name="Sei K."/>
        </authorList>
    </citation>
    <scope>NUCLEOTIDE SEQUENCE [LARGE SCALE GENOMIC DNA]</scope>
    <source>
        <strain evidence="13 15">JCM 14343</strain>
    </source>
</reference>
<feature type="transmembrane region" description="Helical" evidence="11">
    <location>
        <begin position="396"/>
        <end position="416"/>
    </location>
</feature>
<keyword evidence="8 11" id="KW-0472">Membrane</keyword>
<keyword evidence="3" id="KW-1003">Cell membrane</keyword>
<keyword evidence="7 11" id="KW-1133">Transmembrane helix</keyword>
<accession>A0A0F6VJV9</accession>
<feature type="transmembrane region" description="Helical" evidence="11">
    <location>
        <begin position="422"/>
        <end position="441"/>
    </location>
</feature>
<accession>N1MDA0</accession>
<dbReference type="AlphaFoldDB" id="A0A059MPP5"/>
<comment type="similarity">
    <text evidence="9">Belongs to the binding-protein-dependent transport system permease family. LivHM subfamily.</text>
</comment>
<proteinExistence type="inferred from homology"/>
<feature type="chain" id="PRO_5044537903" evidence="12">
    <location>
        <begin position="40"/>
        <end position="448"/>
    </location>
</feature>
<evidence type="ECO:0000256" key="2">
    <source>
        <dbReference type="ARBA" id="ARBA00022448"/>
    </source>
</evidence>
<dbReference type="InterPro" id="IPR001851">
    <property type="entry name" value="ABC_transp_permease"/>
</dbReference>
<evidence type="ECO:0000313" key="15">
    <source>
        <dbReference type="Proteomes" id="UP000325466"/>
    </source>
</evidence>
<protein>
    <submittedName>
        <fullName evidence="14">Branched-chain amino acid ABC transporter permease</fullName>
    </submittedName>
    <submittedName>
        <fullName evidence="13">High-affinity branched-chain amino acid transport system permease protein LivH</fullName>
    </submittedName>
</protein>
<feature type="transmembrane region" description="Helical" evidence="11">
    <location>
        <begin position="290"/>
        <end position="314"/>
    </location>
</feature>
<dbReference type="GO" id="GO:0015188">
    <property type="term" value="F:L-isoleucine transmembrane transporter activity"/>
    <property type="evidence" value="ECO:0007669"/>
    <property type="project" value="TreeGrafter"/>
</dbReference>
<evidence type="ECO:0000256" key="8">
    <source>
        <dbReference type="ARBA" id="ARBA00023136"/>
    </source>
</evidence>
<dbReference type="GO" id="GO:0015190">
    <property type="term" value="F:L-leucine transmembrane transporter activity"/>
    <property type="evidence" value="ECO:0007669"/>
    <property type="project" value="TreeGrafter"/>
</dbReference>
<dbReference type="GO" id="GO:0005304">
    <property type="term" value="F:L-valine transmembrane transporter activity"/>
    <property type="evidence" value="ECO:0007669"/>
    <property type="project" value="TreeGrafter"/>
</dbReference>
<keyword evidence="4" id="KW-0997">Cell inner membrane</keyword>
<dbReference type="GO" id="GO:0005975">
    <property type="term" value="P:carbohydrate metabolic process"/>
    <property type="evidence" value="ECO:0007669"/>
    <property type="project" value="UniProtKB-ARBA"/>
</dbReference>
<evidence type="ECO:0000256" key="4">
    <source>
        <dbReference type="ARBA" id="ARBA00022519"/>
    </source>
</evidence>
<feature type="transmembrane region" description="Helical" evidence="11">
    <location>
        <begin position="346"/>
        <end position="365"/>
    </location>
</feature>
<accession>A0A059MPP5</accession>
<dbReference type="PANTHER" id="PTHR11795:SF371">
    <property type="entry name" value="HIGH-AFFINITY BRANCHED-CHAIN AMINO ACID TRANSPORT SYSTEM PERMEASE PROTEIN LIVH"/>
    <property type="match status" value="1"/>
</dbReference>
<feature type="region of interest" description="Disordered" evidence="10">
    <location>
        <begin position="36"/>
        <end position="57"/>
    </location>
</feature>
<dbReference type="PANTHER" id="PTHR11795">
    <property type="entry name" value="BRANCHED-CHAIN AMINO ACID TRANSPORT SYSTEM PERMEASE PROTEIN LIVH"/>
    <property type="match status" value="1"/>
</dbReference>
<evidence type="ECO:0000256" key="11">
    <source>
        <dbReference type="SAM" id="Phobius"/>
    </source>
</evidence>
<evidence type="ECO:0000256" key="10">
    <source>
        <dbReference type="SAM" id="MobiDB-lite"/>
    </source>
</evidence>
<evidence type="ECO:0000256" key="9">
    <source>
        <dbReference type="ARBA" id="ARBA00037998"/>
    </source>
</evidence>
<dbReference type="CDD" id="cd06582">
    <property type="entry name" value="TM_PBP1_LivH_like"/>
    <property type="match status" value="1"/>
</dbReference>
<feature type="transmembrane region" description="Helical" evidence="11">
    <location>
        <begin position="221"/>
        <end position="240"/>
    </location>
</feature>
<comment type="subcellular location">
    <subcellularLocation>
        <location evidence="1">Cell membrane</location>
        <topology evidence="1">Multi-pass membrane protein</topology>
    </subcellularLocation>
</comment>
<dbReference type="InterPro" id="IPR013783">
    <property type="entry name" value="Ig-like_fold"/>
</dbReference>
<evidence type="ECO:0000256" key="12">
    <source>
        <dbReference type="SAM" id="SignalP"/>
    </source>
</evidence>
<dbReference type="Proteomes" id="UP001163947">
    <property type="component" value="Chromosome"/>
</dbReference>
<evidence type="ECO:0000313" key="14">
    <source>
        <dbReference type="EMBL" id="UYF91717.1"/>
    </source>
</evidence>
<dbReference type="GO" id="GO:1903806">
    <property type="term" value="P:L-isoleucine import across plasma membrane"/>
    <property type="evidence" value="ECO:0007669"/>
    <property type="project" value="TreeGrafter"/>
</dbReference>
<reference evidence="14" key="3">
    <citation type="submission" date="2022-09" db="EMBL/GenBank/DDBJ databases">
        <title>The genome sequence of Rhodococcus aetherivorans N1.</title>
        <authorList>
            <person name="Jiang W."/>
        </authorList>
    </citation>
    <scope>NUCLEOTIDE SEQUENCE</scope>
    <source>
        <strain evidence="14">N1</strain>
    </source>
</reference>
<dbReference type="GO" id="GO:0042941">
    <property type="term" value="P:D-alanine transmembrane transport"/>
    <property type="evidence" value="ECO:0007669"/>
    <property type="project" value="TreeGrafter"/>
</dbReference>
<gene>
    <name evidence="14" type="ORF">OCS65_14280</name>
    <name evidence="13" type="ORF">RAJCM14343_1978</name>
</gene>
<dbReference type="InterPro" id="IPR052157">
    <property type="entry name" value="BCAA_transport_permease"/>
</dbReference>
<sequence length="448" mass="46504">MAPSVPLRGRPPIPRLAPTLLLLLVALALAGVGAGAASAQEPTPPPAPTTTAPQPSEEVRVSGSLNNAGQRLGGVTVRARDAAGAEVARATSAPDGRWQMTVPPGTYTFEVDEQSLPEGVSVQAAVQRDVAAGRANTVIFSFGESRSGFATSGWETLIRTVVDGLRFGLVIAIAGVGLSLIFGTTGLTNFAHGELVTLGAVAAWIFNVSLGIQLIPATLLAIVVGIVIGLLNNGLIWAPLRRRRTGLIAQLVVSIGLAISLRYLILALFSDRAEAFADYQGQRQLEWGPIAITPVNLACIVVSLVVLVGVALLIQRTRIGKAMRAVADNRDLAAASGIDVERVVRFVWALGGGLAALGGVLFGLSELGGRVQWEMGFKLLLLMFAGITLGGLGTAYGALLGCVIVGLLVQLSTLVINPDLKYIGGLLVLILILVVRPQGILGSRARVG</sequence>
<keyword evidence="6" id="KW-0029">Amino-acid transport</keyword>
<evidence type="ECO:0000256" key="1">
    <source>
        <dbReference type="ARBA" id="ARBA00004651"/>
    </source>
</evidence>
<evidence type="ECO:0000256" key="6">
    <source>
        <dbReference type="ARBA" id="ARBA00022970"/>
    </source>
</evidence>
<keyword evidence="15" id="KW-1185">Reference proteome</keyword>
<keyword evidence="12" id="KW-0732">Signal</keyword>
<feature type="transmembrane region" description="Helical" evidence="11">
    <location>
        <begin position="165"/>
        <end position="183"/>
    </location>
</feature>
<dbReference type="Gene3D" id="2.60.40.10">
    <property type="entry name" value="Immunoglobulins"/>
    <property type="match status" value="1"/>
</dbReference>
<evidence type="ECO:0000256" key="3">
    <source>
        <dbReference type="ARBA" id="ARBA00022475"/>
    </source>
</evidence>
<dbReference type="GO" id="GO:0005886">
    <property type="term" value="C:plasma membrane"/>
    <property type="evidence" value="ECO:0007669"/>
    <property type="project" value="UniProtKB-SubCell"/>
</dbReference>
<dbReference type="Pfam" id="PF02653">
    <property type="entry name" value="BPD_transp_2"/>
    <property type="match status" value="1"/>
</dbReference>
<reference evidence="13" key="2">
    <citation type="submission" date="2019-10" db="EMBL/GenBank/DDBJ databases">
        <title>Draft genome sequence of Rhodococcus aetherivorans JCM 14343.</title>
        <authorList>
            <person name="Inoue D."/>
            <person name="Nakazawa M."/>
            <person name="Yamamoto N."/>
            <person name="Sei K."/>
            <person name="Ike M."/>
        </authorList>
    </citation>
    <scope>NUCLEOTIDE SEQUENCE</scope>
    <source>
        <strain evidence="13">JCM 14343</strain>
    </source>
</reference>
<name>A0A059MPP5_9NOCA</name>
<keyword evidence="2" id="KW-0813">Transport</keyword>
<feature type="signal peptide" evidence="12">
    <location>
        <begin position="1"/>
        <end position="39"/>
    </location>
</feature>
<dbReference type="EMBL" id="BLAH01000073">
    <property type="protein sequence ID" value="GES36725.1"/>
    <property type="molecule type" value="Genomic_DNA"/>
</dbReference>
<dbReference type="GO" id="GO:0015192">
    <property type="term" value="F:L-phenylalanine transmembrane transporter activity"/>
    <property type="evidence" value="ECO:0007669"/>
    <property type="project" value="TreeGrafter"/>
</dbReference>
<evidence type="ECO:0000256" key="5">
    <source>
        <dbReference type="ARBA" id="ARBA00022692"/>
    </source>
</evidence>
<evidence type="ECO:0000313" key="16">
    <source>
        <dbReference type="Proteomes" id="UP001163947"/>
    </source>
</evidence>
<dbReference type="KEGG" id="rav:AAT18_14710"/>
<dbReference type="Proteomes" id="UP000325466">
    <property type="component" value="Unassembled WGS sequence"/>
</dbReference>
<evidence type="ECO:0000256" key="7">
    <source>
        <dbReference type="ARBA" id="ARBA00022989"/>
    </source>
</evidence>
<evidence type="ECO:0000313" key="13">
    <source>
        <dbReference type="EMBL" id="GES36725.1"/>
    </source>
</evidence>
<dbReference type="EMBL" id="CP106982">
    <property type="protein sequence ID" value="UYF91717.1"/>
    <property type="molecule type" value="Genomic_DNA"/>
</dbReference>